<keyword evidence="3" id="KW-0808">Transferase</keyword>
<keyword evidence="4" id="KW-1185">Reference proteome</keyword>
<gene>
    <name evidence="3" type="ORF">ACFO5W_01465</name>
</gene>
<evidence type="ECO:0000259" key="2">
    <source>
        <dbReference type="Pfam" id="PF05050"/>
    </source>
</evidence>
<dbReference type="GO" id="GO:0032259">
    <property type="term" value="P:methylation"/>
    <property type="evidence" value="ECO:0007669"/>
    <property type="project" value="UniProtKB-KW"/>
</dbReference>
<dbReference type="InterPro" id="IPR006342">
    <property type="entry name" value="FkbM_mtfrase"/>
</dbReference>
<evidence type="ECO:0000313" key="3">
    <source>
        <dbReference type="EMBL" id="MFC4525291.1"/>
    </source>
</evidence>
<evidence type="ECO:0000256" key="1">
    <source>
        <dbReference type="SAM" id="Coils"/>
    </source>
</evidence>
<accession>A0ABV9BXF8</accession>
<dbReference type="Gene3D" id="3.40.50.150">
    <property type="entry name" value="Vaccinia Virus protein VP39"/>
    <property type="match status" value="1"/>
</dbReference>
<protein>
    <submittedName>
        <fullName evidence="3">FkbM family methyltransferase</fullName>
    </submittedName>
</protein>
<reference evidence="4" key="1">
    <citation type="journal article" date="2019" name="Int. J. Syst. Evol. Microbiol.">
        <title>The Global Catalogue of Microorganisms (GCM) 10K type strain sequencing project: providing services to taxonomists for standard genome sequencing and annotation.</title>
        <authorList>
            <consortium name="The Broad Institute Genomics Platform"/>
            <consortium name="The Broad Institute Genome Sequencing Center for Infectious Disease"/>
            <person name="Wu L."/>
            <person name="Ma J."/>
        </authorList>
    </citation>
    <scope>NUCLEOTIDE SEQUENCE [LARGE SCALE GENOMIC DNA]</scope>
    <source>
        <strain evidence="4">CCM 4481</strain>
    </source>
</reference>
<sequence length="488" mass="54623">MNQLVSYAQNFEDVILYRALKAVSGGCYIDVGAQSPEVDSVSRLFHGLGWRGVHVEPVLTYANQLEEARPDDLIIRAALGDERGSLVFYEIPSTGLSTTDQAIANRHKAEGFEVIETQTQVLLLDDVFAQSGFQDIHWLKIDVEGFEEHVIRGWRGETRPWVVVVESTLPLSQVQSHHQWEPLLLAKGYRFAYFDGLNRFYVAEPHEELLSAFGPGPNVFDDFSLSGEASQPFVSLLNHQIEALRKEQCAQTLAQAAEVREHEEAAQALRQAMEREVREHEENAQALRHEMERIEAEFAVFRRGSASIAMQLEITQRKLRDSQAQADAMRDAFAALNAHVTLLSADRAERARIAHYWWVTAEQARTELDGIKASRSWRFTAPIRSLRGGHYSTRAFVKQIVRAVLARVMRRVIGRRYLVRPIQVMLSVAPGIKGRLRNIAVAYGFIAANAAGQVVVLGPAAATSHPALSLKASRVLDDLNAALRTESK</sequence>
<feature type="coiled-coil region" evidence="1">
    <location>
        <begin position="256"/>
        <end position="332"/>
    </location>
</feature>
<proteinExistence type="predicted"/>
<organism evidence="3 4">
    <name type="scientific">Dyella halodurans</name>
    <dbReference type="NCBI Taxonomy" id="1920171"/>
    <lineage>
        <taxon>Bacteria</taxon>
        <taxon>Pseudomonadati</taxon>
        <taxon>Pseudomonadota</taxon>
        <taxon>Gammaproteobacteria</taxon>
        <taxon>Lysobacterales</taxon>
        <taxon>Rhodanobacteraceae</taxon>
        <taxon>Dyella</taxon>
    </lineage>
</organism>
<dbReference type="SUPFAM" id="SSF53335">
    <property type="entry name" value="S-adenosyl-L-methionine-dependent methyltransferases"/>
    <property type="match status" value="1"/>
</dbReference>
<comment type="caution">
    <text evidence="3">The sequence shown here is derived from an EMBL/GenBank/DDBJ whole genome shotgun (WGS) entry which is preliminary data.</text>
</comment>
<dbReference type="InterPro" id="IPR029063">
    <property type="entry name" value="SAM-dependent_MTases_sf"/>
</dbReference>
<dbReference type="Pfam" id="PF05050">
    <property type="entry name" value="Methyltransf_21"/>
    <property type="match status" value="1"/>
</dbReference>
<keyword evidence="3" id="KW-0489">Methyltransferase</keyword>
<dbReference type="NCBIfam" id="TIGR01444">
    <property type="entry name" value="fkbM_fam"/>
    <property type="match status" value="1"/>
</dbReference>
<dbReference type="Proteomes" id="UP001595961">
    <property type="component" value="Unassembled WGS sequence"/>
</dbReference>
<dbReference type="EMBL" id="JBHSGA010000003">
    <property type="protein sequence ID" value="MFC4525291.1"/>
    <property type="molecule type" value="Genomic_DNA"/>
</dbReference>
<name>A0ABV9BXF8_9GAMM</name>
<keyword evidence="1" id="KW-0175">Coiled coil</keyword>
<evidence type="ECO:0000313" key="4">
    <source>
        <dbReference type="Proteomes" id="UP001595961"/>
    </source>
</evidence>
<feature type="domain" description="Methyltransferase FkbM" evidence="2">
    <location>
        <begin position="30"/>
        <end position="191"/>
    </location>
</feature>
<dbReference type="GO" id="GO:0008168">
    <property type="term" value="F:methyltransferase activity"/>
    <property type="evidence" value="ECO:0007669"/>
    <property type="project" value="UniProtKB-KW"/>
</dbReference>
<dbReference type="RefSeq" id="WP_266149792.1">
    <property type="nucleotide sequence ID" value="NZ_CP064028.1"/>
</dbReference>